<protein>
    <recommendedName>
        <fullName evidence="6">Chaoptin</fullName>
    </recommendedName>
</protein>
<evidence type="ECO:0000256" key="2">
    <source>
        <dbReference type="ARBA" id="ARBA00022737"/>
    </source>
</evidence>
<reference evidence="4" key="1">
    <citation type="submission" date="2022-03" db="EMBL/GenBank/DDBJ databases">
        <title>Draft genome sequence of Aduncisulcus paluster, a free-living microaerophilic Fornicata.</title>
        <authorList>
            <person name="Yuyama I."/>
            <person name="Kume K."/>
            <person name="Tamura T."/>
            <person name="Inagaki Y."/>
            <person name="Hashimoto T."/>
        </authorList>
    </citation>
    <scope>NUCLEOTIDE SEQUENCE</scope>
    <source>
        <strain evidence="4">NY0171</strain>
    </source>
</reference>
<name>A0ABQ5KSY7_9EUKA</name>
<dbReference type="EMBL" id="BQXS01011017">
    <property type="protein sequence ID" value="GKT35567.1"/>
    <property type="molecule type" value="Genomic_DNA"/>
</dbReference>
<evidence type="ECO:0000313" key="4">
    <source>
        <dbReference type="EMBL" id="GKT35567.1"/>
    </source>
</evidence>
<dbReference type="PROSITE" id="PS51450">
    <property type="entry name" value="LRR"/>
    <property type="match status" value="1"/>
</dbReference>
<dbReference type="InterPro" id="IPR050836">
    <property type="entry name" value="SDS22/Internalin_LRR"/>
</dbReference>
<accession>A0ABQ5KSY7</accession>
<evidence type="ECO:0008006" key="6">
    <source>
        <dbReference type="Google" id="ProtNLM"/>
    </source>
</evidence>
<evidence type="ECO:0000313" key="5">
    <source>
        <dbReference type="Proteomes" id="UP001057375"/>
    </source>
</evidence>
<dbReference type="InterPro" id="IPR003591">
    <property type="entry name" value="Leu-rich_rpt_typical-subtyp"/>
</dbReference>
<keyword evidence="2" id="KW-0677">Repeat</keyword>
<proteinExistence type="predicted"/>
<dbReference type="Proteomes" id="UP001057375">
    <property type="component" value="Unassembled WGS sequence"/>
</dbReference>
<dbReference type="PANTHER" id="PTHR46652:SF3">
    <property type="entry name" value="LEUCINE-RICH REPEAT-CONTAINING PROTEIN 9"/>
    <property type="match status" value="1"/>
</dbReference>
<keyword evidence="3" id="KW-1133">Transmembrane helix</keyword>
<gene>
    <name evidence="4" type="ORF">ADUPG1_008702</name>
</gene>
<sequence>MNDAELDSIELYDVYSVEGLEYILGLQELSLVSGVFDFQPLSQLPNLTSLDFESNTINFIVNDSFFGLVHLQSFILRTTNSNMDGFLYLHSLFFSHKLPYFYLDTSSVFDVSPVYKNVKAKLYLIGANVCHSEEEEEFVSYFSGIFRDSSAYVTSISCSLETLDDSGQCDPTDPLCPSIVHNEVYNPYSWNGTGNIPGSKECSYISLREEDPLDSSSFVCHTIHDATLRKVINIALGNDNVDSFISVTDMRQLSGDLDVNAIITDNPDQFDETDIISSLRGIEYALSYVSNEYVGLTSITVSGHNIEDIEPLRYLVTLTSIDISDNQVSDVFPLFELSNLENLNLSNNPIDPTTFTVASLTSMFTQTDITIQVENIGGTTQCGTESATMPLDSHVVCRREEDDYLLDCAYGYYITSDSDDIVCSDQPNNICLGKYPMKSCVISDNSLYPFWRCVNGKYGPQCSYSVDIPDVRLRMKLCEIIYGQYGTCDLTEHNLNTYSGDDGFLDLSSSLISNLSGIENLSKISELDISSCGGNNESDYDNGNFLTNAIQPLINMPSLSSLNIDCRLNVGYELVVYVGNVWGNLEKFSMAYADFGDPYGYNIDVEARSALKMKSLNLSGFRLGYFDFLSDFPNLEELYISDLKSYPWSPILQSLRNLPNLKYLDINNSYFYKLEDFIDNLPSLEYWDLRDAKVSYISSLTTLDLFLIGKKKLKELYLDGLHHITSIPFIDLNLMTTLSVNSCNIYDISGLFFFDDIEYLDLDNNYFFYNNDIDKERIQNFLHPSSGKGVFPNIGDDSSYLTQNLSSDESKGEINIYNNHTWNSHGSHFCSQISKYVKSKDIDENSWDYCQTVHDRQLREYLCESVFRNSKDCFIRVDQLRNLSASDINSSSPGHLDLSNLSINSLRGLEFMTSLTFLDLSSNNIDDYTPILYLPNLININLSSNPICAKSSADLLRFVKLEYCSKHPSNTACLSESLVIVADSIRCPACSGDVIDADIVTNNSICHLGMVQCRLGYGLHVENQRCIKSTNNTCHICDAIGSICVASDWLDTYSFSCECMLGGDIDSGSIHEAQRCGYPGACSPSTYSCNFSAQTEIVEHEISSYLRVTKGYYSTSITMETCECMEGTRMDNNYKCLPKSNFWIWLGPCIFSTLIIIAFFIVFLVKKKTNSDISLIHEERSLNDVRD</sequence>
<keyword evidence="1" id="KW-0433">Leucine-rich repeat</keyword>
<keyword evidence="3" id="KW-0472">Membrane</keyword>
<organism evidence="4 5">
    <name type="scientific">Aduncisulcus paluster</name>
    <dbReference type="NCBI Taxonomy" id="2918883"/>
    <lineage>
        <taxon>Eukaryota</taxon>
        <taxon>Metamonada</taxon>
        <taxon>Carpediemonas-like organisms</taxon>
        <taxon>Aduncisulcus</taxon>
    </lineage>
</organism>
<comment type="caution">
    <text evidence="4">The sequence shown here is derived from an EMBL/GenBank/DDBJ whole genome shotgun (WGS) entry which is preliminary data.</text>
</comment>
<dbReference type="InterPro" id="IPR001611">
    <property type="entry name" value="Leu-rich_rpt"/>
</dbReference>
<dbReference type="PANTHER" id="PTHR46652">
    <property type="entry name" value="LEUCINE-RICH REPEAT AND IQ DOMAIN-CONTAINING PROTEIN 1-RELATED"/>
    <property type="match status" value="1"/>
</dbReference>
<evidence type="ECO:0000256" key="3">
    <source>
        <dbReference type="SAM" id="Phobius"/>
    </source>
</evidence>
<keyword evidence="5" id="KW-1185">Reference proteome</keyword>
<keyword evidence="3" id="KW-0812">Transmembrane</keyword>
<dbReference type="InterPro" id="IPR032675">
    <property type="entry name" value="LRR_dom_sf"/>
</dbReference>
<dbReference type="Gene3D" id="3.80.10.10">
    <property type="entry name" value="Ribonuclease Inhibitor"/>
    <property type="match status" value="5"/>
</dbReference>
<feature type="transmembrane region" description="Helical" evidence="3">
    <location>
        <begin position="1142"/>
        <end position="1165"/>
    </location>
</feature>
<evidence type="ECO:0000256" key="1">
    <source>
        <dbReference type="ARBA" id="ARBA00022614"/>
    </source>
</evidence>
<dbReference type="SUPFAM" id="SSF52058">
    <property type="entry name" value="L domain-like"/>
    <property type="match status" value="2"/>
</dbReference>
<dbReference type="SMART" id="SM00369">
    <property type="entry name" value="LRR_TYP"/>
    <property type="match status" value="4"/>
</dbReference>